<keyword evidence="2" id="KW-1185">Reference proteome</keyword>
<gene>
    <name evidence="1" type="ORF">HanXRQr2_Chr10g0442351</name>
</gene>
<evidence type="ECO:0000313" key="2">
    <source>
        <dbReference type="Proteomes" id="UP000215914"/>
    </source>
</evidence>
<accession>A0A9K3HYC5</accession>
<dbReference type="EMBL" id="MNCJ02000325">
    <property type="protein sequence ID" value="KAF5786555.1"/>
    <property type="molecule type" value="Genomic_DNA"/>
</dbReference>
<proteinExistence type="predicted"/>
<reference evidence="1" key="2">
    <citation type="submission" date="2020-06" db="EMBL/GenBank/DDBJ databases">
        <title>Helianthus annuus Genome sequencing and assembly Release 2.</title>
        <authorList>
            <person name="Gouzy J."/>
            <person name="Langlade N."/>
            <person name="Munos S."/>
        </authorList>
    </citation>
    <scope>NUCLEOTIDE SEQUENCE</scope>
    <source>
        <tissue evidence="1">Leaves</tissue>
    </source>
</reference>
<comment type="caution">
    <text evidence="1">The sequence shown here is derived from an EMBL/GenBank/DDBJ whole genome shotgun (WGS) entry which is preliminary data.</text>
</comment>
<protein>
    <submittedName>
        <fullName evidence="1">Uncharacterized protein</fullName>
    </submittedName>
</protein>
<organism evidence="1 2">
    <name type="scientific">Helianthus annuus</name>
    <name type="common">Common sunflower</name>
    <dbReference type="NCBI Taxonomy" id="4232"/>
    <lineage>
        <taxon>Eukaryota</taxon>
        <taxon>Viridiplantae</taxon>
        <taxon>Streptophyta</taxon>
        <taxon>Embryophyta</taxon>
        <taxon>Tracheophyta</taxon>
        <taxon>Spermatophyta</taxon>
        <taxon>Magnoliopsida</taxon>
        <taxon>eudicotyledons</taxon>
        <taxon>Gunneridae</taxon>
        <taxon>Pentapetalae</taxon>
        <taxon>asterids</taxon>
        <taxon>campanulids</taxon>
        <taxon>Asterales</taxon>
        <taxon>Asteraceae</taxon>
        <taxon>Asteroideae</taxon>
        <taxon>Heliantheae alliance</taxon>
        <taxon>Heliantheae</taxon>
        <taxon>Helianthus</taxon>
    </lineage>
</organism>
<dbReference type="Gramene" id="mRNA:HanXRQr2_Chr10g0442351">
    <property type="protein sequence ID" value="mRNA:HanXRQr2_Chr10g0442351"/>
    <property type="gene ID" value="HanXRQr2_Chr10g0442351"/>
</dbReference>
<evidence type="ECO:0000313" key="1">
    <source>
        <dbReference type="EMBL" id="KAF5786555.1"/>
    </source>
</evidence>
<reference evidence="1" key="1">
    <citation type="journal article" date="2017" name="Nature">
        <title>The sunflower genome provides insights into oil metabolism, flowering and Asterid evolution.</title>
        <authorList>
            <person name="Badouin H."/>
            <person name="Gouzy J."/>
            <person name="Grassa C.J."/>
            <person name="Murat F."/>
            <person name="Staton S.E."/>
            <person name="Cottret L."/>
            <person name="Lelandais-Briere C."/>
            <person name="Owens G.L."/>
            <person name="Carrere S."/>
            <person name="Mayjonade B."/>
            <person name="Legrand L."/>
            <person name="Gill N."/>
            <person name="Kane N.C."/>
            <person name="Bowers J.E."/>
            <person name="Hubner S."/>
            <person name="Bellec A."/>
            <person name="Berard A."/>
            <person name="Berges H."/>
            <person name="Blanchet N."/>
            <person name="Boniface M.C."/>
            <person name="Brunel D."/>
            <person name="Catrice O."/>
            <person name="Chaidir N."/>
            <person name="Claudel C."/>
            <person name="Donnadieu C."/>
            <person name="Faraut T."/>
            <person name="Fievet G."/>
            <person name="Helmstetter N."/>
            <person name="King M."/>
            <person name="Knapp S.J."/>
            <person name="Lai Z."/>
            <person name="Le Paslier M.C."/>
            <person name="Lippi Y."/>
            <person name="Lorenzon L."/>
            <person name="Mandel J.R."/>
            <person name="Marage G."/>
            <person name="Marchand G."/>
            <person name="Marquand E."/>
            <person name="Bret-Mestries E."/>
            <person name="Morien E."/>
            <person name="Nambeesan S."/>
            <person name="Nguyen T."/>
            <person name="Pegot-Espagnet P."/>
            <person name="Pouilly N."/>
            <person name="Raftis F."/>
            <person name="Sallet E."/>
            <person name="Schiex T."/>
            <person name="Thomas J."/>
            <person name="Vandecasteele C."/>
            <person name="Vares D."/>
            <person name="Vear F."/>
            <person name="Vautrin S."/>
            <person name="Crespi M."/>
            <person name="Mangin B."/>
            <person name="Burke J.M."/>
            <person name="Salse J."/>
            <person name="Munos S."/>
            <person name="Vincourt P."/>
            <person name="Rieseberg L.H."/>
            <person name="Langlade N.B."/>
        </authorList>
    </citation>
    <scope>NUCLEOTIDE SEQUENCE</scope>
    <source>
        <tissue evidence="1">Leaves</tissue>
    </source>
</reference>
<name>A0A9K3HYC5_HELAN</name>
<dbReference type="AlphaFoldDB" id="A0A9K3HYC5"/>
<dbReference type="Proteomes" id="UP000215914">
    <property type="component" value="Unassembled WGS sequence"/>
</dbReference>
<sequence length="46" mass="5241">MMVMIRWCGCESGCGCDTDLKMWRILLTGDQVRLQVDLKFGMEVAT</sequence>